<dbReference type="FunFam" id="3.40.309.10:FF:000012">
    <property type="entry name" value="Betaine aldehyde dehydrogenase"/>
    <property type="match status" value="1"/>
</dbReference>
<keyword evidence="9" id="KW-1185">Reference proteome</keyword>
<proteinExistence type="inferred from homology"/>
<organism evidence="8 9">
    <name type="scientific">Paenibacillus agri</name>
    <dbReference type="NCBI Taxonomy" id="2744309"/>
    <lineage>
        <taxon>Bacteria</taxon>
        <taxon>Bacillati</taxon>
        <taxon>Bacillota</taxon>
        <taxon>Bacilli</taxon>
        <taxon>Bacillales</taxon>
        <taxon>Paenibacillaceae</taxon>
        <taxon>Paenibacillus</taxon>
    </lineage>
</organism>
<dbReference type="Gene3D" id="3.40.605.10">
    <property type="entry name" value="Aldehyde Dehydrogenase, Chain A, domain 1"/>
    <property type="match status" value="1"/>
</dbReference>
<dbReference type="InterPro" id="IPR016160">
    <property type="entry name" value="Ald_DH_CS_CYS"/>
</dbReference>
<protein>
    <recommendedName>
        <fullName evidence="3">aldehyde dehydrogenase (NAD(+))</fullName>
        <ecNumber evidence="3">1.2.1.3</ecNumber>
    </recommendedName>
</protein>
<dbReference type="AlphaFoldDB" id="A0A850EQM5"/>
<feature type="active site" evidence="5">
    <location>
        <position position="244"/>
    </location>
</feature>
<dbReference type="PANTHER" id="PTHR42804">
    <property type="entry name" value="ALDEHYDE DEHYDROGENASE"/>
    <property type="match status" value="1"/>
</dbReference>
<feature type="domain" description="Aldehyde dehydrogenase" evidence="7">
    <location>
        <begin position="15"/>
        <end position="469"/>
    </location>
</feature>
<dbReference type="CDD" id="cd07138">
    <property type="entry name" value="ALDH_CddD_SSP0762"/>
    <property type="match status" value="1"/>
</dbReference>
<sequence>MNLYDKIYINGQYVTPSGTEVMELINPANRQITGKVVLGDVEDTRNAIAAAKTAFKTFSKTSVEERAEFLLRLHQALLERSDRLTEATVKEYGAPISVARMLTHIAVNAFLHTKESLESYSFIRTAGSAKVHMKPVGVVGAITPWNANATHMANKIAPVLAAGCTIVVKPSEFSAAQTEIFIEAIHAANIPQGVINIVNGKGEVVGEELTRNPDVTGITFTGSTQIGKRIAEVAAANLKRVTLELGGKSPTVILEDADFTKAVPLAVSAGFINSGQACLAGTRVLVPESRLEEVKSLMAATIDGLKVGDLWNDASVIGPMVNQKQYDRVQYYINRAIEDGAEVVAGGAGSPEGLEAGYYVKPTVFSNVTNDMTIAQEEVFGPVLSIITYKTEEDAIDIANDTAYGLQAFVFSGSKERGNHVADQIVAGRVSVNGLHDEPKAPFGGFKNSGIGRDHGTYGIEEYLEPKSILGYDAVIS</sequence>
<evidence type="ECO:0000256" key="3">
    <source>
        <dbReference type="ARBA" id="ARBA00024226"/>
    </source>
</evidence>
<dbReference type="InterPro" id="IPR016162">
    <property type="entry name" value="Ald_DH_N"/>
</dbReference>
<dbReference type="InterPro" id="IPR016163">
    <property type="entry name" value="Ald_DH_C"/>
</dbReference>
<dbReference type="RefSeq" id="WP_175372327.1">
    <property type="nucleotide sequence ID" value="NZ_JABWCS010000211.1"/>
</dbReference>
<dbReference type="Pfam" id="PF00171">
    <property type="entry name" value="Aldedh"/>
    <property type="match status" value="1"/>
</dbReference>
<reference evidence="8" key="1">
    <citation type="submission" date="2020-06" db="EMBL/GenBank/DDBJ databases">
        <title>Paenibacillus sp. nov., isolated from soil.</title>
        <authorList>
            <person name="Seo Y.L."/>
        </authorList>
    </citation>
    <scope>NUCLEOTIDE SEQUENCE [LARGE SCALE GENOMIC DNA]</scope>
    <source>
        <strain evidence="8">JW14</strain>
    </source>
</reference>
<dbReference type="GO" id="GO:0004029">
    <property type="term" value="F:aldehyde dehydrogenase (NAD+) activity"/>
    <property type="evidence" value="ECO:0007669"/>
    <property type="project" value="UniProtKB-EC"/>
</dbReference>
<evidence type="ECO:0000313" key="8">
    <source>
        <dbReference type="EMBL" id="NUU61827.1"/>
    </source>
</evidence>
<dbReference type="EC" id="1.2.1.3" evidence="3"/>
<comment type="caution">
    <text evidence="8">The sequence shown here is derived from an EMBL/GenBank/DDBJ whole genome shotgun (WGS) entry which is preliminary data.</text>
</comment>
<dbReference type="Gene3D" id="3.40.309.10">
    <property type="entry name" value="Aldehyde Dehydrogenase, Chain A, domain 2"/>
    <property type="match status" value="1"/>
</dbReference>
<evidence type="ECO:0000256" key="4">
    <source>
        <dbReference type="ARBA" id="ARBA00049194"/>
    </source>
</evidence>
<evidence type="ECO:0000256" key="1">
    <source>
        <dbReference type="ARBA" id="ARBA00009986"/>
    </source>
</evidence>
<dbReference type="InterPro" id="IPR015590">
    <property type="entry name" value="Aldehyde_DH_dom"/>
</dbReference>
<dbReference type="Proteomes" id="UP000564806">
    <property type="component" value="Unassembled WGS sequence"/>
</dbReference>
<accession>A0A850EQM5</accession>
<dbReference type="InterPro" id="IPR029510">
    <property type="entry name" value="Ald_DH_CS_GLU"/>
</dbReference>
<evidence type="ECO:0000313" key="9">
    <source>
        <dbReference type="Proteomes" id="UP000564806"/>
    </source>
</evidence>
<dbReference type="SUPFAM" id="SSF53720">
    <property type="entry name" value="ALDH-like"/>
    <property type="match status" value="1"/>
</dbReference>
<dbReference type="InterPro" id="IPR016161">
    <property type="entry name" value="Ald_DH/histidinol_DH"/>
</dbReference>
<dbReference type="PROSITE" id="PS00070">
    <property type="entry name" value="ALDEHYDE_DEHYDR_CYS"/>
    <property type="match status" value="1"/>
</dbReference>
<name>A0A850EQM5_9BACL</name>
<comment type="catalytic activity">
    <reaction evidence="4">
        <text>an aldehyde + NAD(+) + H2O = a carboxylate + NADH + 2 H(+)</text>
        <dbReference type="Rhea" id="RHEA:16185"/>
        <dbReference type="ChEBI" id="CHEBI:15377"/>
        <dbReference type="ChEBI" id="CHEBI:15378"/>
        <dbReference type="ChEBI" id="CHEBI:17478"/>
        <dbReference type="ChEBI" id="CHEBI:29067"/>
        <dbReference type="ChEBI" id="CHEBI:57540"/>
        <dbReference type="ChEBI" id="CHEBI:57945"/>
        <dbReference type="EC" id="1.2.1.3"/>
    </reaction>
</comment>
<dbReference type="FunFam" id="3.40.605.10:FF:000026">
    <property type="entry name" value="Aldehyde dehydrogenase, putative"/>
    <property type="match status" value="1"/>
</dbReference>
<dbReference type="PANTHER" id="PTHR42804:SF1">
    <property type="entry name" value="ALDEHYDE DEHYDROGENASE-RELATED"/>
    <property type="match status" value="1"/>
</dbReference>
<keyword evidence="2 6" id="KW-0560">Oxidoreductase</keyword>
<evidence type="ECO:0000256" key="6">
    <source>
        <dbReference type="RuleBase" id="RU003345"/>
    </source>
</evidence>
<evidence type="ECO:0000256" key="5">
    <source>
        <dbReference type="PROSITE-ProRule" id="PRU10007"/>
    </source>
</evidence>
<comment type="similarity">
    <text evidence="1 6">Belongs to the aldehyde dehydrogenase family.</text>
</comment>
<dbReference type="FunFam" id="3.40.605.10:FF:000007">
    <property type="entry name" value="NAD/NADP-dependent betaine aldehyde dehydrogenase"/>
    <property type="match status" value="1"/>
</dbReference>
<gene>
    <name evidence="8" type="ORF">HPT30_15895</name>
</gene>
<dbReference type="PROSITE" id="PS00687">
    <property type="entry name" value="ALDEHYDE_DEHYDR_GLU"/>
    <property type="match status" value="1"/>
</dbReference>
<evidence type="ECO:0000256" key="2">
    <source>
        <dbReference type="ARBA" id="ARBA00023002"/>
    </source>
</evidence>
<evidence type="ECO:0000259" key="7">
    <source>
        <dbReference type="Pfam" id="PF00171"/>
    </source>
</evidence>
<dbReference type="EMBL" id="JABWCS010000211">
    <property type="protein sequence ID" value="NUU61827.1"/>
    <property type="molecule type" value="Genomic_DNA"/>
</dbReference>